<dbReference type="Proteomes" id="UP000216300">
    <property type="component" value="Unassembled WGS sequence"/>
</dbReference>
<dbReference type="Gene3D" id="3.40.50.1240">
    <property type="entry name" value="Phosphoglycerate mutase-like"/>
    <property type="match status" value="1"/>
</dbReference>
<name>A0A255EWN0_9ACTN</name>
<comment type="caution">
    <text evidence="3">The sequence shown here is derived from an EMBL/GenBank/DDBJ whole genome shotgun (WGS) entry which is preliminary data.</text>
</comment>
<protein>
    <submittedName>
        <fullName evidence="3">DNA mismatch repair protein MutT</fullName>
    </submittedName>
</protein>
<dbReference type="Pfam" id="PF00293">
    <property type="entry name" value="NUDIX"/>
    <property type="match status" value="1"/>
</dbReference>
<dbReference type="InterPro" id="IPR051325">
    <property type="entry name" value="Nudix_hydrolase_domain"/>
</dbReference>
<dbReference type="CDD" id="cd07067">
    <property type="entry name" value="HP_PGM_like"/>
    <property type="match status" value="1"/>
</dbReference>
<dbReference type="InterPro" id="IPR015797">
    <property type="entry name" value="NUDIX_hydrolase-like_dom_sf"/>
</dbReference>
<sequence length="280" mass="31400">MIRAAGAVVIRDGHVLVVHRPRYDDWSMPKGKVERNEVTPVTAQREVLEETAVAARLDWPLRTTRHRVGDRKKQVWWWRASVRAEAEIRPPDSEVDKVEWWPIDRAREQLSYPDEQELLGRALAAPTDGGLVLVLRHAKAVKRSVWEDAEPERPLNKQGEREACDRRDLMAAYGVDQIWTSPWRRCWQTVAPYAVTTGLPVRSVPGLSEDHVGDVAGIEKIMAEAMALARGGARVVVCGHRPLLDDMLTAVGAVPRPLRPGESVAVHVAGADHYQQHDLS</sequence>
<dbReference type="GO" id="GO:0006754">
    <property type="term" value="P:ATP biosynthetic process"/>
    <property type="evidence" value="ECO:0007669"/>
    <property type="project" value="TreeGrafter"/>
</dbReference>
<evidence type="ECO:0000313" key="4">
    <source>
        <dbReference type="Proteomes" id="UP000216300"/>
    </source>
</evidence>
<dbReference type="EMBL" id="NMVJ01000001">
    <property type="protein sequence ID" value="OYN92533.1"/>
    <property type="molecule type" value="Genomic_DNA"/>
</dbReference>
<keyword evidence="1" id="KW-0378">Hydrolase</keyword>
<feature type="domain" description="Nudix hydrolase" evidence="2">
    <location>
        <begin position="1"/>
        <end position="123"/>
    </location>
</feature>
<gene>
    <name evidence="3" type="ORF">CGZ91_03355</name>
</gene>
<evidence type="ECO:0000313" key="3">
    <source>
        <dbReference type="EMBL" id="OYN92533.1"/>
    </source>
</evidence>
<dbReference type="SUPFAM" id="SSF53254">
    <property type="entry name" value="Phosphoglycerate mutase-like"/>
    <property type="match status" value="1"/>
</dbReference>
<dbReference type="Pfam" id="PF00300">
    <property type="entry name" value="His_Phos_1"/>
    <property type="match status" value="1"/>
</dbReference>
<dbReference type="PANTHER" id="PTHR21340">
    <property type="entry name" value="DIADENOSINE 5,5-P1,P4-TETRAPHOSPHATE PYROPHOSPHOHYDROLASE MUTT"/>
    <property type="match status" value="1"/>
</dbReference>
<dbReference type="OrthoDB" id="4287477at2"/>
<dbReference type="AlphaFoldDB" id="A0A255EWN0"/>
<dbReference type="RefSeq" id="WP_094452512.1">
    <property type="nucleotide sequence ID" value="NZ_NMVJ01000001.1"/>
</dbReference>
<accession>A0A255EWN0</accession>
<dbReference type="GO" id="GO:0004081">
    <property type="term" value="F:bis(5'-nucleosyl)-tetraphosphatase (asymmetrical) activity"/>
    <property type="evidence" value="ECO:0007669"/>
    <property type="project" value="TreeGrafter"/>
</dbReference>
<dbReference type="CDD" id="cd03673">
    <property type="entry name" value="NUDIX_Ap6A_hydrolase"/>
    <property type="match status" value="1"/>
</dbReference>
<organism evidence="3 4">
    <name type="scientific">Parenemella sanctibonifatiensis</name>
    <dbReference type="NCBI Taxonomy" id="2016505"/>
    <lineage>
        <taxon>Bacteria</taxon>
        <taxon>Bacillati</taxon>
        <taxon>Actinomycetota</taxon>
        <taxon>Actinomycetes</taxon>
        <taxon>Propionibacteriales</taxon>
        <taxon>Propionibacteriaceae</taxon>
        <taxon>Parenemella</taxon>
    </lineage>
</organism>
<proteinExistence type="predicted"/>
<evidence type="ECO:0000256" key="1">
    <source>
        <dbReference type="ARBA" id="ARBA00022801"/>
    </source>
</evidence>
<reference evidence="3 4" key="1">
    <citation type="submission" date="2017-07" db="EMBL/GenBank/DDBJ databases">
        <title>Draft whole genome sequences of clinical Proprionibacteriaceae strains.</title>
        <authorList>
            <person name="Bernier A.-M."/>
            <person name="Bernard K."/>
            <person name="Domingo M.-C."/>
        </authorList>
    </citation>
    <scope>NUCLEOTIDE SEQUENCE [LARGE SCALE GENOMIC DNA]</scope>
    <source>
        <strain evidence="3 4">NML 150081</strain>
    </source>
</reference>
<dbReference type="GO" id="GO:0006167">
    <property type="term" value="P:AMP biosynthetic process"/>
    <property type="evidence" value="ECO:0007669"/>
    <property type="project" value="TreeGrafter"/>
</dbReference>
<dbReference type="InterPro" id="IPR013078">
    <property type="entry name" value="His_Pase_superF_clade-1"/>
</dbReference>
<evidence type="ECO:0000259" key="2">
    <source>
        <dbReference type="PROSITE" id="PS51462"/>
    </source>
</evidence>
<dbReference type="InterPro" id="IPR029033">
    <property type="entry name" value="His_PPase_superfam"/>
</dbReference>
<dbReference type="InterPro" id="IPR000086">
    <property type="entry name" value="NUDIX_hydrolase_dom"/>
</dbReference>
<dbReference type="Gene3D" id="3.90.79.10">
    <property type="entry name" value="Nucleoside Triphosphate Pyrophosphohydrolase"/>
    <property type="match status" value="1"/>
</dbReference>
<dbReference type="PANTHER" id="PTHR21340:SF0">
    <property type="entry name" value="BIS(5'-NUCLEOSYL)-TETRAPHOSPHATASE [ASYMMETRICAL]"/>
    <property type="match status" value="1"/>
</dbReference>
<keyword evidence="4" id="KW-1185">Reference proteome</keyword>
<dbReference type="SUPFAM" id="SSF55811">
    <property type="entry name" value="Nudix"/>
    <property type="match status" value="1"/>
</dbReference>
<dbReference type="PROSITE" id="PS51462">
    <property type="entry name" value="NUDIX"/>
    <property type="match status" value="1"/>
</dbReference>